<proteinExistence type="predicted"/>
<organism evidence="1 2">
    <name type="scientific">Pseudomonas syringae pv. theae</name>
    <dbReference type="NCBI Taxonomy" id="103985"/>
    <lineage>
        <taxon>Bacteria</taxon>
        <taxon>Pseudomonadati</taxon>
        <taxon>Pseudomonadota</taxon>
        <taxon>Gammaproteobacteria</taxon>
        <taxon>Pseudomonadales</taxon>
        <taxon>Pseudomonadaceae</taxon>
        <taxon>Pseudomonas</taxon>
        <taxon>Pseudomonas syringae</taxon>
    </lineage>
</organism>
<evidence type="ECO:0000313" key="1">
    <source>
        <dbReference type="EMBL" id="RMT71133.1"/>
    </source>
</evidence>
<dbReference type="Proteomes" id="UP000282636">
    <property type="component" value="Unassembled WGS sequence"/>
</dbReference>
<evidence type="ECO:0008006" key="3">
    <source>
        <dbReference type="Google" id="ProtNLM"/>
    </source>
</evidence>
<gene>
    <name evidence="1" type="ORF">ALP44_00773</name>
</gene>
<dbReference type="InterPro" id="IPR027417">
    <property type="entry name" value="P-loop_NTPase"/>
</dbReference>
<dbReference type="Gene3D" id="3.40.50.300">
    <property type="entry name" value="P-loop containing nucleotide triphosphate hydrolases"/>
    <property type="match status" value="1"/>
</dbReference>
<dbReference type="AlphaFoldDB" id="A0A0Q0HV06"/>
<dbReference type="RefSeq" id="WP_019333827.1">
    <property type="nucleotide sequence ID" value="NZ_BQUM01000045.1"/>
</dbReference>
<dbReference type="EMBL" id="RBTL01000097">
    <property type="protein sequence ID" value="RMT71133.1"/>
    <property type="molecule type" value="Genomic_DNA"/>
</dbReference>
<sequence>MNQVPQIRLALVAPSGSGKSTTALLLRKYFEDAGLTVEVIKLAQPLYDLQHAFYEHAGVTLAQGMQNQCLLEGIARELRTLNSQSLVASFARRLKQSMAQVVINDDLRDDAIDWPYLRTQGFQVVKILVDQALRQSRLGARGDISVVENSALDLQTHCIKADYVLPNNSTLQQLEKRVAVVVRWAAHDSQCRLTS</sequence>
<comment type="caution">
    <text evidence="1">The sequence shown here is derived from an EMBL/GenBank/DDBJ whole genome shotgun (WGS) entry which is preliminary data.</text>
</comment>
<protein>
    <recommendedName>
        <fullName evidence="3">Dephospho-CoA kinase</fullName>
    </recommendedName>
</protein>
<dbReference type="SUPFAM" id="SSF52540">
    <property type="entry name" value="P-loop containing nucleoside triphosphate hydrolases"/>
    <property type="match status" value="1"/>
</dbReference>
<evidence type="ECO:0000313" key="2">
    <source>
        <dbReference type="Proteomes" id="UP000282636"/>
    </source>
</evidence>
<reference evidence="1 2" key="1">
    <citation type="submission" date="2018-08" db="EMBL/GenBank/DDBJ databases">
        <title>Recombination of ecologically and evolutionarily significant loci maintains genetic cohesion in the Pseudomonas syringae species complex.</title>
        <authorList>
            <person name="Dillon M."/>
            <person name="Thakur S."/>
            <person name="Almeida R.N.D."/>
            <person name="Weir B.S."/>
            <person name="Guttman D.S."/>
        </authorList>
    </citation>
    <scope>NUCLEOTIDE SEQUENCE [LARGE SCALE GENOMIC DNA]</scope>
    <source>
        <strain evidence="1 2">ICMP 3934</strain>
    </source>
</reference>
<name>A0A0Q0HV06_PSESX</name>
<accession>A0A0Q0HV06</accession>